<comment type="caution">
    <text evidence="1">The sequence shown here is derived from an EMBL/GenBank/DDBJ whole genome shotgun (WGS) entry which is preliminary data.</text>
</comment>
<reference evidence="3 4" key="1">
    <citation type="submission" date="2018-08" db="EMBL/GenBank/DDBJ databases">
        <title>A genome reference for cultivated species of the human gut microbiota.</title>
        <authorList>
            <person name="Zou Y."/>
            <person name="Xue W."/>
            <person name="Luo G."/>
        </authorList>
    </citation>
    <scope>NUCLEOTIDE SEQUENCE [LARGE SCALE GENOMIC DNA]</scope>
    <source>
        <strain evidence="2 4">AM42-30</strain>
        <strain evidence="1 3">AM43-2</strain>
    </source>
</reference>
<name>A0A413RZQ4_9FIRM</name>
<gene>
    <name evidence="2" type="ORF">DW918_10210</name>
    <name evidence="1" type="ORF">DW929_06910</name>
</gene>
<dbReference type="Proteomes" id="UP000284598">
    <property type="component" value="Unassembled WGS sequence"/>
</dbReference>
<dbReference type="RefSeq" id="WP_118025283.1">
    <property type="nucleotide sequence ID" value="NZ_JBGKIA010000002.1"/>
</dbReference>
<accession>A0A413RZQ4</accession>
<sequence length="103" mass="11012">MADCKIVNANVKTAVTNINTIAGKYKTAGTTFETDFKAAIADMEGDAKDALIELFDKSYKEFVTDDASGLPAMIKGVSKLLEGNRSNFESVDSKIAASIRGNK</sequence>
<evidence type="ECO:0000313" key="1">
    <source>
        <dbReference type="EMBL" id="RHA54411.1"/>
    </source>
</evidence>
<protein>
    <recommendedName>
        <fullName evidence="5">TIGR04197 family type VII secretion effector</fullName>
    </recommendedName>
</protein>
<dbReference type="Proteomes" id="UP000285740">
    <property type="component" value="Unassembled WGS sequence"/>
</dbReference>
<organism evidence="1 3">
    <name type="scientific">Eubacterium ventriosum</name>
    <dbReference type="NCBI Taxonomy" id="39496"/>
    <lineage>
        <taxon>Bacteria</taxon>
        <taxon>Bacillati</taxon>
        <taxon>Bacillota</taxon>
        <taxon>Clostridia</taxon>
        <taxon>Eubacteriales</taxon>
        <taxon>Eubacteriaceae</taxon>
        <taxon>Eubacterium</taxon>
    </lineage>
</organism>
<dbReference type="EMBL" id="QSFO01000007">
    <property type="protein sequence ID" value="RHA54411.1"/>
    <property type="molecule type" value="Genomic_DNA"/>
</dbReference>
<dbReference type="EMBL" id="QSFV01000046">
    <property type="protein sequence ID" value="RHA76901.1"/>
    <property type="molecule type" value="Genomic_DNA"/>
</dbReference>
<evidence type="ECO:0000313" key="4">
    <source>
        <dbReference type="Proteomes" id="UP000285740"/>
    </source>
</evidence>
<evidence type="ECO:0000313" key="2">
    <source>
        <dbReference type="EMBL" id="RHA76901.1"/>
    </source>
</evidence>
<evidence type="ECO:0000313" key="3">
    <source>
        <dbReference type="Proteomes" id="UP000284598"/>
    </source>
</evidence>
<dbReference type="Gene3D" id="1.10.287.1060">
    <property type="entry name" value="ESAT-6-like"/>
    <property type="match status" value="1"/>
</dbReference>
<dbReference type="AlphaFoldDB" id="A0A413RZQ4"/>
<evidence type="ECO:0008006" key="5">
    <source>
        <dbReference type="Google" id="ProtNLM"/>
    </source>
</evidence>
<proteinExistence type="predicted"/>